<dbReference type="Proteomes" id="UP001206206">
    <property type="component" value="Unassembled WGS sequence"/>
</dbReference>
<dbReference type="InterPro" id="IPR004176">
    <property type="entry name" value="Clp_R_N"/>
</dbReference>
<dbReference type="GO" id="GO:0008233">
    <property type="term" value="F:peptidase activity"/>
    <property type="evidence" value="ECO:0007669"/>
    <property type="project" value="UniProtKB-KW"/>
</dbReference>
<dbReference type="EMBL" id="JANFNH010000034">
    <property type="protein sequence ID" value="MCQ4044946.1"/>
    <property type="molecule type" value="Genomic_DNA"/>
</dbReference>
<organism evidence="3 4">
    <name type="scientific">Streptantibioticus rubrisoli</name>
    <dbReference type="NCBI Taxonomy" id="1387313"/>
    <lineage>
        <taxon>Bacteria</taxon>
        <taxon>Bacillati</taxon>
        <taxon>Actinomycetota</taxon>
        <taxon>Actinomycetes</taxon>
        <taxon>Kitasatosporales</taxon>
        <taxon>Streptomycetaceae</taxon>
        <taxon>Streptantibioticus</taxon>
    </lineage>
</organism>
<keyword evidence="3" id="KW-0378">Hydrolase</keyword>
<dbReference type="InterPro" id="IPR044217">
    <property type="entry name" value="CLPT1/2"/>
</dbReference>
<dbReference type="InterPro" id="IPR036628">
    <property type="entry name" value="Clp_N_dom_sf"/>
</dbReference>
<evidence type="ECO:0000259" key="2">
    <source>
        <dbReference type="PROSITE" id="PS51903"/>
    </source>
</evidence>
<dbReference type="PANTHER" id="PTHR47016">
    <property type="entry name" value="ATP-DEPENDENT CLP PROTEASE ATP-BINDING SUBUNIT CLPT1, CHLOROPLASTIC"/>
    <property type="match status" value="1"/>
</dbReference>
<dbReference type="PROSITE" id="PS51903">
    <property type="entry name" value="CLP_R"/>
    <property type="match status" value="1"/>
</dbReference>
<dbReference type="Pfam" id="PF02861">
    <property type="entry name" value="Clp_N"/>
    <property type="match status" value="1"/>
</dbReference>
<evidence type="ECO:0000313" key="3">
    <source>
        <dbReference type="EMBL" id="MCQ4044946.1"/>
    </source>
</evidence>
<dbReference type="GO" id="GO:0006508">
    <property type="term" value="P:proteolysis"/>
    <property type="evidence" value="ECO:0007669"/>
    <property type="project" value="UniProtKB-KW"/>
</dbReference>
<dbReference type="PANTHER" id="PTHR47016:SF5">
    <property type="entry name" value="CLP DOMAIN SUPERFAMILY PROTEIN"/>
    <property type="match status" value="1"/>
</dbReference>
<protein>
    <submittedName>
        <fullName evidence="3">ATP-dependent Clp protease ATP-binding subunit</fullName>
    </submittedName>
</protein>
<comment type="caution">
    <text evidence="3">The sequence shown here is derived from an EMBL/GenBank/DDBJ whole genome shotgun (WGS) entry which is preliminary data.</text>
</comment>
<evidence type="ECO:0000313" key="4">
    <source>
        <dbReference type="Proteomes" id="UP001206206"/>
    </source>
</evidence>
<keyword evidence="3" id="KW-0645">Protease</keyword>
<name>A0ABT1PHV5_9ACTN</name>
<keyword evidence="1" id="KW-0677">Repeat</keyword>
<sequence length="245" mass="27007">MSKQPVRLDDLIEHVMSQHPDGDALQHLADAVETSAHLGEVADHLIGHFVDQARRTGASWTEIGQYMGVSKQAAQKRFVPKETKADELDLPTSGLFTRFTPRARNVVEASEKQARDLGHAQIRSQHIALALFTEPEGLAAKAMVALGASEQQVRETILATLGPADESVPKRLKFTRGAKKTLQLALREALHLGHNYIGTEHILLGLLRNEDEIAAQLLIGLGVTRDETEQWTVRALEEIKQKLGN</sequence>
<reference evidence="3 4" key="1">
    <citation type="submission" date="2022-06" db="EMBL/GenBank/DDBJ databases">
        <title>Draft genome sequence of type strain Streptomyces rubrisoli DSM 42083.</title>
        <authorList>
            <person name="Duangmal K."/>
            <person name="Klaysubun C."/>
        </authorList>
    </citation>
    <scope>NUCLEOTIDE SEQUENCE [LARGE SCALE GENOMIC DNA]</scope>
    <source>
        <strain evidence="3 4">DSM 42083</strain>
    </source>
</reference>
<dbReference type="Gene3D" id="1.10.1780.10">
    <property type="entry name" value="Clp, N-terminal domain"/>
    <property type="match status" value="1"/>
</dbReference>
<keyword evidence="4" id="KW-1185">Reference proteome</keyword>
<proteinExistence type="predicted"/>
<dbReference type="GO" id="GO:0005524">
    <property type="term" value="F:ATP binding"/>
    <property type="evidence" value="ECO:0007669"/>
    <property type="project" value="UniProtKB-KW"/>
</dbReference>
<dbReference type="RefSeq" id="WP_255931053.1">
    <property type="nucleotide sequence ID" value="NZ_JANFNH010000034.1"/>
</dbReference>
<dbReference type="SUPFAM" id="SSF81923">
    <property type="entry name" value="Double Clp-N motif"/>
    <property type="match status" value="1"/>
</dbReference>
<evidence type="ECO:0000256" key="1">
    <source>
        <dbReference type="PROSITE-ProRule" id="PRU01251"/>
    </source>
</evidence>
<keyword evidence="3" id="KW-0067">ATP-binding</keyword>
<accession>A0ABT1PHV5</accession>
<feature type="domain" description="Clp R" evidence="2">
    <location>
        <begin position="96"/>
        <end position="238"/>
    </location>
</feature>
<keyword evidence="3" id="KW-0547">Nucleotide-binding</keyword>
<gene>
    <name evidence="3" type="ORF">NON19_23660</name>
</gene>